<dbReference type="Proteomes" id="UP001567538">
    <property type="component" value="Unassembled WGS sequence"/>
</dbReference>
<proteinExistence type="predicted"/>
<sequence length="208" mass="22298">MTLTTILALTLSLSSAAAMSQDIAAAAQEMQKANYFTFVMLLNMAPPEAFNGGNITFLMPNDRTLAGAAGGATVLDFLLRQSIPSALLFDHLERFPTGSMIPASKPGFMYKVSNGGRRRYFLGNVRVTSPNICTRGYSVRCHGVDGVAEPVMVPRPDIPPAPTCGGNVPPPPQPVVQVSRQKSSSSVEVVDFAMVLTVIMIYMVNLFV</sequence>
<dbReference type="InterPro" id="IPR053339">
    <property type="entry name" value="FAS1_domain_protein"/>
</dbReference>
<gene>
    <name evidence="2" type="ORF">AAHA92_07670</name>
</gene>
<keyword evidence="1" id="KW-0732">Signal</keyword>
<dbReference type="PANTHER" id="PTHR36069">
    <property type="entry name" value="EXPRESSED PROTEIN-RELATED"/>
    <property type="match status" value="1"/>
</dbReference>
<feature type="signal peptide" evidence="1">
    <location>
        <begin position="1"/>
        <end position="18"/>
    </location>
</feature>
<dbReference type="PANTHER" id="PTHR36069:SF1">
    <property type="entry name" value="EXPRESSED PROTEIN"/>
    <property type="match status" value="1"/>
</dbReference>
<organism evidence="2 3">
    <name type="scientific">Salvia divinorum</name>
    <name type="common">Maria pastora</name>
    <name type="synonym">Diviner's sage</name>
    <dbReference type="NCBI Taxonomy" id="28513"/>
    <lineage>
        <taxon>Eukaryota</taxon>
        <taxon>Viridiplantae</taxon>
        <taxon>Streptophyta</taxon>
        <taxon>Embryophyta</taxon>
        <taxon>Tracheophyta</taxon>
        <taxon>Spermatophyta</taxon>
        <taxon>Magnoliopsida</taxon>
        <taxon>eudicotyledons</taxon>
        <taxon>Gunneridae</taxon>
        <taxon>Pentapetalae</taxon>
        <taxon>asterids</taxon>
        <taxon>lamiids</taxon>
        <taxon>Lamiales</taxon>
        <taxon>Lamiaceae</taxon>
        <taxon>Nepetoideae</taxon>
        <taxon>Mentheae</taxon>
        <taxon>Salviinae</taxon>
        <taxon>Salvia</taxon>
        <taxon>Salvia subgen. Calosphace</taxon>
    </lineage>
</organism>
<feature type="chain" id="PRO_5044853835" evidence="1">
    <location>
        <begin position="19"/>
        <end position="208"/>
    </location>
</feature>
<dbReference type="AlphaFoldDB" id="A0ABD1IC80"/>
<name>A0ABD1IC80_SALDI</name>
<evidence type="ECO:0000313" key="2">
    <source>
        <dbReference type="EMBL" id="KAL1565454.1"/>
    </source>
</evidence>
<evidence type="ECO:0000313" key="3">
    <source>
        <dbReference type="Proteomes" id="UP001567538"/>
    </source>
</evidence>
<comment type="caution">
    <text evidence="2">The sequence shown here is derived from an EMBL/GenBank/DDBJ whole genome shotgun (WGS) entry which is preliminary data.</text>
</comment>
<protein>
    <submittedName>
        <fullName evidence="2">FAS1 domain-containing protein-like protein</fullName>
    </submittedName>
</protein>
<accession>A0ABD1IC80</accession>
<reference evidence="2 3" key="1">
    <citation type="submission" date="2024-06" db="EMBL/GenBank/DDBJ databases">
        <title>A chromosome level genome sequence of Diviner's sage (Salvia divinorum).</title>
        <authorList>
            <person name="Ford S.A."/>
            <person name="Ro D.-K."/>
            <person name="Ness R.W."/>
            <person name="Phillips M.A."/>
        </authorList>
    </citation>
    <scope>NUCLEOTIDE SEQUENCE [LARGE SCALE GENOMIC DNA]</scope>
    <source>
        <strain evidence="2">SAF-2024a</strain>
        <tissue evidence="2">Leaf</tissue>
    </source>
</reference>
<dbReference type="EMBL" id="JBEAFC010000003">
    <property type="protein sequence ID" value="KAL1565454.1"/>
    <property type="molecule type" value="Genomic_DNA"/>
</dbReference>
<evidence type="ECO:0000256" key="1">
    <source>
        <dbReference type="SAM" id="SignalP"/>
    </source>
</evidence>
<keyword evidence="3" id="KW-1185">Reference proteome</keyword>